<evidence type="ECO:0000256" key="5">
    <source>
        <dbReference type="ARBA" id="ARBA00022692"/>
    </source>
</evidence>
<evidence type="ECO:0000256" key="4">
    <source>
        <dbReference type="ARBA" id="ARBA00022475"/>
    </source>
</evidence>
<dbReference type="PROSITE" id="PS00217">
    <property type="entry name" value="SUGAR_TRANSPORT_2"/>
    <property type="match status" value="1"/>
</dbReference>
<dbReference type="GO" id="GO:0015293">
    <property type="term" value="F:symporter activity"/>
    <property type="evidence" value="ECO:0007669"/>
    <property type="project" value="UniProtKB-KW"/>
</dbReference>
<feature type="transmembrane region" description="Helical" evidence="9">
    <location>
        <begin position="255"/>
        <end position="275"/>
    </location>
</feature>
<evidence type="ECO:0000256" key="1">
    <source>
        <dbReference type="ARBA" id="ARBA00004651"/>
    </source>
</evidence>
<keyword evidence="4" id="KW-1003">Cell membrane</keyword>
<feature type="domain" description="Major facilitator superfamily (MFS) profile" evidence="10">
    <location>
        <begin position="1"/>
        <end position="373"/>
    </location>
</feature>
<dbReference type="Pfam" id="PF07690">
    <property type="entry name" value="MFS_1"/>
    <property type="match status" value="1"/>
</dbReference>
<comment type="similarity">
    <text evidence="2">Belongs to the major facilitator superfamily. Metabolite:H+ Symporter (MHS) family (TC 2.A.1.6) family.</text>
</comment>
<dbReference type="InterPro" id="IPR051084">
    <property type="entry name" value="H+-coupled_symporters"/>
</dbReference>
<feature type="transmembrane region" description="Helical" evidence="9">
    <location>
        <begin position="281"/>
        <end position="306"/>
    </location>
</feature>
<feature type="transmembrane region" description="Helical" evidence="9">
    <location>
        <begin position="6"/>
        <end position="28"/>
    </location>
</feature>
<evidence type="ECO:0000313" key="12">
    <source>
        <dbReference type="Proteomes" id="UP000237381"/>
    </source>
</evidence>
<dbReference type="PANTHER" id="PTHR43528">
    <property type="entry name" value="ALPHA-KETOGLUTARATE PERMEASE"/>
    <property type="match status" value="1"/>
</dbReference>
<dbReference type="AlphaFoldDB" id="A0A2S4MA13"/>
<feature type="transmembrane region" description="Helical" evidence="9">
    <location>
        <begin position="318"/>
        <end position="337"/>
    </location>
</feature>
<dbReference type="Gene3D" id="1.20.1250.20">
    <property type="entry name" value="MFS general substrate transporter like domains"/>
    <property type="match status" value="2"/>
</dbReference>
<comment type="subcellular location">
    <subcellularLocation>
        <location evidence="1">Cell membrane</location>
        <topology evidence="1">Multi-pass membrane protein</topology>
    </subcellularLocation>
</comment>
<sequence>MTSLLMAVGTFGVGFLFRPLGAIVIGTYADRVGRRAAMTLSIWLMAAGMVMIAACPPYRVAGIAAPIAILVGRLLQGLAAGGEIGAAAAYVMEAAPHARRGYVVSWQLVGAAASPLMGALLGLLLSSRLSAASLAAWGWRIPFLIGLLILPLGWYVRQRLPEDPVHPAARSGGRVALVELFRSHGKLLALATLTVAGRAVPAYTVSYFMPTYLTHVMHLPAMVGFLASAVSAIVLMLAAPLSGLLADRLQRRKPLLLVASGVTTLLIYPVFHFITRTPDTATVLAGVALISAFVAPCSSVGTVLVLEALPAEVRARGLAFSFALGVALFGATAQPIVTSLIQWSGNPMAAAWYAAPACLVSFCALLFFPERRRER</sequence>
<gene>
    <name evidence="11" type="ORF">B0G62_106124</name>
</gene>
<keyword evidence="8 9" id="KW-0472">Membrane</keyword>
<dbReference type="PANTHER" id="PTHR43528:SF3">
    <property type="entry name" value="CITRATE-PROTON SYMPORTER"/>
    <property type="match status" value="1"/>
</dbReference>
<dbReference type="InterPro" id="IPR011701">
    <property type="entry name" value="MFS"/>
</dbReference>
<evidence type="ECO:0000256" key="3">
    <source>
        <dbReference type="ARBA" id="ARBA00022448"/>
    </source>
</evidence>
<dbReference type="Proteomes" id="UP000237381">
    <property type="component" value="Unassembled WGS sequence"/>
</dbReference>
<keyword evidence="5 9" id="KW-0812">Transmembrane</keyword>
<dbReference type="InterPro" id="IPR020846">
    <property type="entry name" value="MFS_dom"/>
</dbReference>
<feature type="transmembrane region" description="Helical" evidence="9">
    <location>
        <begin position="187"/>
        <end position="209"/>
    </location>
</feature>
<proteinExistence type="inferred from homology"/>
<evidence type="ECO:0000256" key="8">
    <source>
        <dbReference type="ARBA" id="ARBA00023136"/>
    </source>
</evidence>
<dbReference type="PROSITE" id="PS00216">
    <property type="entry name" value="SUGAR_TRANSPORT_1"/>
    <property type="match status" value="1"/>
</dbReference>
<comment type="caution">
    <text evidence="11">The sequence shown here is derived from an EMBL/GenBank/DDBJ whole genome shotgun (WGS) entry which is preliminary data.</text>
</comment>
<keyword evidence="7 9" id="KW-1133">Transmembrane helix</keyword>
<feature type="transmembrane region" description="Helical" evidence="9">
    <location>
        <begin position="137"/>
        <end position="156"/>
    </location>
</feature>
<dbReference type="GO" id="GO:0005886">
    <property type="term" value="C:plasma membrane"/>
    <property type="evidence" value="ECO:0007669"/>
    <property type="project" value="UniProtKB-SubCell"/>
</dbReference>
<feature type="transmembrane region" description="Helical" evidence="9">
    <location>
        <begin position="103"/>
        <end position="125"/>
    </location>
</feature>
<feature type="transmembrane region" description="Helical" evidence="9">
    <location>
        <begin position="40"/>
        <end position="61"/>
    </location>
</feature>
<keyword evidence="6" id="KW-0769">Symport</keyword>
<evidence type="ECO:0000256" key="6">
    <source>
        <dbReference type="ARBA" id="ARBA00022847"/>
    </source>
</evidence>
<dbReference type="InterPro" id="IPR005829">
    <property type="entry name" value="Sugar_transporter_CS"/>
</dbReference>
<keyword evidence="3" id="KW-0813">Transport</keyword>
<protein>
    <submittedName>
        <fullName evidence="11">Putative MFS family arabinose efflux permease</fullName>
    </submittedName>
</protein>
<feature type="transmembrane region" description="Helical" evidence="9">
    <location>
        <begin position="349"/>
        <end position="368"/>
    </location>
</feature>
<evidence type="ECO:0000256" key="7">
    <source>
        <dbReference type="ARBA" id="ARBA00022989"/>
    </source>
</evidence>
<organism evidence="11 12">
    <name type="scientific">Paraburkholderia eburnea</name>
    <dbReference type="NCBI Taxonomy" id="1189126"/>
    <lineage>
        <taxon>Bacteria</taxon>
        <taxon>Pseudomonadati</taxon>
        <taxon>Pseudomonadota</taxon>
        <taxon>Betaproteobacteria</taxon>
        <taxon>Burkholderiales</taxon>
        <taxon>Burkholderiaceae</taxon>
        <taxon>Paraburkholderia</taxon>
    </lineage>
</organism>
<dbReference type="SUPFAM" id="SSF103473">
    <property type="entry name" value="MFS general substrate transporter"/>
    <property type="match status" value="1"/>
</dbReference>
<feature type="transmembrane region" description="Helical" evidence="9">
    <location>
        <begin position="67"/>
        <end position="91"/>
    </location>
</feature>
<evidence type="ECO:0000256" key="9">
    <source>
        <dbReference type="SAM" id="Phobius"/>
    </source>
</evidence>
<evidence type="ECO:0000256" key="2">
    <source>
        <dbReference type="ARBA" id="ARBA00008240"/>
    </source>
</evidence>
<accession>A0A2S4MA13</accession>
<dbReference type="PROSITE" id="PS50850">
    <property type="entry name" value="MFS"/>
    <property type="match status" value="1"/>
</dbReference>
<dbReference type="InterPro" id="IPR036259">
    <property type="entry name" value="MFS_trans_sf"/>
</dbReference>
<evidence type="ECO:0000313" key="11">
    <source>
        <dbReference type="EMBL" id="POR51590.1"/>
    </source>
</evidence>
<keyword evidence="12" id="KW-1185">Reference proteome</keyword>
<feature type="transmembrane region" description="Helical" evidence="9">
    <location>
        <begin position="221"/>
        <end position="243"/>
    </location>
</feature>
<dbReference type="EMBL" id="PQGA01000006">
    <property type="protein sequence ID" value="POR51590.1"/>
    <property type="molecule type" value="Genomic_DNA"/>
</dbReference>
<reference evidence="11 12" key="1">
    <citation type="submission" date="2018-01" db="EMBL/GenBank/DDBJ databases">
        <title>Genomic Encyclopedia of Type Strains, Phase III (KMG-III): the genomes of soil and plant-associated and newly described type strains.</title>
        <authorList>
            <person name="Whitman W."/>
        </authorList>
    </citation>
    <scope>NUCLEOTIDE SEQUENCE [LARGE SCALE GENOMIC DNA]</scope>
    <source>
        <strain evidence="11 12">JCM 18070</strain>
    </source>
</reference>
<name>A0A2S4MA13_9BURK</name>
<evidence type="ECO:0000259" key="10">
    <source>
        <dbReference type="PROSITE" id="PS50850"/>
    </source>
</evidence>